<dbReference type="EMBL" id="UFYD01000001">
    <property type="protein sequence ID" value="STC97606.1"/>
    <property type="molecule type" value="Genomic_DNA"/>
</dbReference>
<evidence type="ECO:0000313" key="5">
    <source>
        <dbReference type="Proteomes" id="UP000254876"/>
    </source>
</evidence>
<dbReference type="AlphaFoldDB" id="A0A494J167"/>
<evidence type="ECO:0000313" key="3">
    <source>
        <dbReference type="EMBL" id="STC97606.1"/>
    </source>
</evidence>
<accession>A0A494J167</accession>
<dbReference type="EMBL" id="MAHS01000016">
    <property type="protein sequence ID" value="OPB47176.1"/>
    <property type="molecule type" value="Genomic_DNA"/>
</dbReference>
<protein>
    <submittedName>
        <fullName evidence="2">Uncharacterized protein</fullName>
    </submittedName>
</protein>
<proteinExistence type="predicted"/>
<evidence type="ECO:0000313" key="1">
    <source>
        <dbReference type="EMBL" id="AQX52507.1"/>
    </source>
</evidence>
<evidence type="ECO:0000313" key="2">
    <source>
        <dbReference type="EMBL" id="OPB47176.1"/>
    </source>
</evidence>
<reference evidence="1 4" key="1">
    <citation type="submission" date="2016-02" db="EMBL/GenBank/DDBJ databases">
        <authorList>
            <person name="Nicholson A.C."/>
            <person name="Humrighouse B.W."/>
            <person name="Loparev V."/>
            <person name="Emery B."/>
            <person name="Graziano J."/>
            <person name="McQuiston J.R."/>
        </authorList>
    </citation>
    <scope>NUCLEOTIDE SEQUENCE [LARGE SCALE GENOMIC DNA]</scope>
    <source>
        <strain evidence="1 4">E6809</strain>
    </source>
</reference>
<organism evidence="2">
    <name type="scientific">Elizabethkingia anophelis</name>
    <dbReference type="NCBI Taxonomy" id="1117645"/>
    <lineage>
        <taxon>Bacteria</taxon>
        <taxon>Pseudomonadati</taxon>
        <taxon>Bacteroidota</taxon>
        <taxon>Flavobacteriia</taxon>
        <taxon>Flavobacteriales</taxon>
        <taxon>Weeksellaceae</taxon>
        <taxon>Elizabethkingia</taxon>
    </lineage>
</organism>
<gene>
    <name evidence="1" type="ORF">AYC66_18290</name>
    <name evidence="2" type="ORF">BAY09_08245</name>
    <name evidence="3" type="ORF">NCTC10588_00949</name>
</gene>
<dbReference type="Proteomes" id="UP000189738">
    <property type="component" value="Chromosome"/>
</dbReference>
<sequence length="114" mass="12252">MGTTTNTENTVRTIISDNRQIQSKAIISGNTVTFNYSYNVSPQKAPFVIGFTVQRGIAGDPEFNGNNAITGNYYPENDTFDSKTVGTKPGDEALKESILVECKAIVAELTTPAA</sequence>
<reference evidence="2" key="2">
    <citation type="submission" date="2016-06" db="EMBL/GenBank/DDBJ databases">
        <authorList>
            <person name="Nicholson A.C."/>
        </authorList>
    </citation>
    <scope>NUCLEOTIDE SEQUENCE [LARGE SCALE GENOMIC DNA]</scope>
    <source>
        <strain evidence="2">E6809</strain>
    </source>
</reference>
<name>A0A494J167_9FLAO</name>
<dbReference type="EMBL" id="CP014339">
    <property type="protein sequence ID" value="AQX52507.1"/>
    <property type="molecule type" value="Genomic_DNA"/>
</dbReference>
<reference evidence="3 5" key="3">
    <citation type="submission" date="2018-06" db="EMBL/GenBank/DDBJ databases">
        <authorList>
            <consortium name="Pathogen Informatics"/>
            <person name="Doyle S."/>
        </authorList>
    </citation>
    <scope>NUCLEOTIDE SEQUENCE [LARGE SCALE GENOMIC DNA]</scope>
    <source>
        <strain evidence="3 5">NCTC10588</strain>
    </source>
</reference>
<dbReference type="Proteomes" id="UP000254876">
    <property type="component" value="Unassembled WGS sequence"/>
</dbReference>
<evidence type="ECO:0000313" key="4">
    <source>
        <dbReference type="Proteomes" id="UP000189738"/>
    </source>
</evidence>
<dbReference type="RefSeq" id="WP_078691278.1">
    <property type="nucleotide sequence ID" value="NZ_CP014339.1"/>
</dbReference>